<dbReference type="InterPro" id="IPR014001">
    <property type="entry name" value="Helicase_ATP-bd"/>
</dbReference>
<dbReference type="Proteomes" id="UP000594468">
    <property type="component" value="Chromosome"/>
</dbReference>
<dbReference type="GO" id="GO:0000716">
    <property type="term" value="P:transcription-coupled nucleotide-excision repair, DNA damage recognition"/>
    <property type="evidence" value="ECO:0007669"/>
    <property type="project" value="UniProtKB-UniRule"/>
</dbReference>
<dbReference type="SMART" id="SM00982">
    <property type="entry name" value="TRCF"/>
    <property type="match status" value="1"/>
</dbReference>
<dbReference type="Pfam" id="PF17757">
    <property type="entry name" value="UvrB_inter"/>
    <property type="match status" value="1"/>
</dbReference>
<keyword evidence="3 13" id="KW-0547">Nucleotide-binding</keyword>
<dbReference type="PANTHER" id="PTHR47964:SF1">
    <property type="entry name" value="ATP-DEPENDENT DNA HELICASE HOMOLOG RECG, CHLOROPLASTIC"/>
    <property type="match status" value="1"/>
</dbReference>
<dbReference type="Gene3D" id="3.30.2060.10">
    <property type="entry name" value="Penicillin-binding protein 1b domain"/>
    <property type="match status" value="1"/>
</dbReference>
<dbReference type="InterPro" id="IPR011545">
    <property type="entry name" value="DEAD/DEAH_box_helicase_dom"/>
</dbReference>
<dbReference type="CDD" id="cd17991">
    <property type="entry name" value="DEXHc_TRCF"/>
    <property type="match status" value="1"/>
</dbReference>
<feature type="domain" description="Helicase ATP-binding" evidence="16">
    <location>
        <begin position="647"/>
        <end position="808"/>
    </location>
</feature>
<dbReference type="RefSeq" id="WP_195172836.1">
    <property type="nucleotide sequence ID" value="NZ_CP062983.1"/>
</dbReference>
<dbReference type="SUPFAM" id="SSF141259">
    <property type="entry name" value="CarD-like"/>
    <property type="match status" value="1"/>
</dbReference>
<dbReference type="AlphaFoldDB" id="A0A7S8EDJ9"/>
<dbReference type="Gene3D" id="3.90.1150.50">
    <property type="entry name" value="Transcription-repair-coupling factor, D7 domain"/>
    <property type="match status" value="1"/>
</dbReference>
<protein>
    <recommendedName>
        <fullName evidence="12 13">Transcription-repair-coupling factor</fullName>
        <shortName evidence="13">TRCF</shortName>
        <ecNumber evidence="13">3.6.4.-</ecNumber>
    </recommendedName>
</protein>
<name>A0A7S8EDJ9_9CHLR</name>
<evidence type="ECO:0000256" key="4">
    <source>
        <dbReference type="ARBA" id="ARBA00022763"/>
    </source>
</evidence>
<dbReference type="FunFam" id="3.40.50.300:FF:000546">
    <property type="entry name" value="Transcription-repair-coupling factor"/>
    <property type="match status" value="1"/>
</dbReference>
<feature type="coiled-coil region" evidence="14">
    <location>
        <begin position="312"/>
        <end position="346"/>
    </location>
</feature>
<evidence type="ECO:0000259" key="17">
    <source>
        <dbReference type="PROSITE" id="PS51194"/>
    </source>
</evidence>
<dbReference type="GO" id="GO:0006355">
    <property type="term" value="P:regulation of DNA-templated transcription"/>
    <property type="evidence" value="ECO:0007669"/>
    <property type="project" value="UniProtKB-UniRule"/>
</dbReference>
<dbReference type="InterPro" id="IPR047112">
    <property type="entry name" value="RecG/Mfd"/>
</dbReference>
<dbReference type="Pfam" id="PF02559">
    <property type="entry name" value="CarD_TRCF_RID"/>
    <property type="match status" value="1"/>
</dbReference>
<dbReference type="EC" id="3.6.4.-" evidence="13"/>
<evidence type="ECO:0000256" key="12">
    <source>
        <dbReference type="ARBA" id="ARBA00070128"/>
    </source>
</evidence>
<dbReference type="InterPro" id="IPR003711">
    <property type="entry name" value="CarD-like/TRCF_RID"/>
</dbReference>
<evidence type="ECO:0000256" key="5">
    <source>
        <dbReference type="ARBA" id="ARBA00022801"/>
    </source>
</evidence>
<accession>A0A7S8EDJ9</accession>
<dbReference type="GO" id="GO:0016787">
    <property type="term" value="F:hydrolase activity"/>
    <property type="evidence" value="ECO:0007669"/>
    <property type="project" value="UniProtKB-KW"/>
</dbReference>
<dbReference type="Gene3D" id="2.40.10.170">
    <property type="match status" value="1"/>
</dbReference>
<dbReference type="KEGG" id="pmet:G4Y79_10475"/>
<organism evidence="18 19">
    <name type="scientific">Phototrophicus methaneseepsis</name>
    <dbReference type="NCBI Taxonomy" id="2710758"/>
    <lineage>
        <taxon>Bacteria</taxon>
        <taxon>Bacillati</taxon>
        <taxon>Chloroflexota</taxon>
        <taxon>Candidatus Thermofontia</taxon>
        <taxon>Phototrophicales</taxon>
        <taxon>Phototrophicaceae</taxon>
        <taxon>Phototrophicus</taxon>
    </lineage>
</organism>
<keyword evidence="19" id="KW-1185">Reference proteome</keyword>
<dbReference type="InterPro" id="IPR037235">
    <property type="entry name" value="TRCF-like_C_D7"/>
</dbReference>
<dbReference type="SMART" id="SM00487">
    <property type="entry name" value="DEXDc"/>
    <property type="match status" value="1"/>
</dbReference>
<dbReference type="InterPro" id="IPR005118">
    <property type="entry name" value="TRCF_C"/>
</dbReference>
<keyword evidence="4 13" id="KW-0227">DNA damage</keyword>
<dbReference type="InterPro" id="IPR004576">
    <property type="entry name" value="Mfd"/>
</dbReference>
<reference evidence="18 19" key="1">
    <citation type="submission" date="2020-02" db="EMBL/GenBank/DDBJ databases">
        <authorList>
            <person name="Zheng R.K."/>
            <person name="Sun C.M."/>
        </authorList>
    </citation>
    <scope>NUCLEOTIDE SEQUENCE [LARGE SCALE GENOMIC DNA]</scope>
    <source>
        <strain evidence="19">rifampicinis</strain>
    </source>
</reference>
<dbReference type="InterPro" id="IPR036101">
    <property type="entry name" value="CarD-like/TRCF_RID_sf"/>
</dbReference>
<comment type="subcellular location">
    <subcellularLocation>
        <location evidence="1 13">Cytoplasm</location>
    </subcellularLocation>
</comment>
<dbReference type="PROSITE" id="PS51194">
    <property type="entry name" value="HELICASE_CTER"/>
    <property type="match status" value="1"/>
</dbReference>
<evidence type="ECO:0000259" key="16">
    <source>
        <dbReference type="PROSITE" id="PS51192"/>
    </source>
</evidence>
<dbReference type="Pfam" id="PF00271">
    <property type="entry name" value="Helicase_C"/>
    <property type="match status" value="1"/>
</dbReference>
<comment type="similarity">
    <text evidence="10 13">In the N-terminal section; belongs to the UvrB family.</text>
</comment>
<dbReference type="NCBIfam" id="TIGR00580">
    <property type="entry name" value="mfd"/>
    <property type="match status" value="1"/>
</dbReference>
<feature type="domain" description="Helicase C-terminal" evidence="17">
    <location>
        <begin position="830"/>
        <end position="985"/>
    </location>
</feature>
<dbReference type="GO" id="GO:0003684">
    <property type="term" value="F:damaged DNA binding"/>
    <property type="evidence" value="ECO:0007669"/>
    <property type="project" value="InterPro"/>
</dbReference>
<dbReference type="Gene3D" id="3.40.50.300">
    <property type="entry name" value="P-loop containing nucleotide triphosphate hydrolases"/>
    <property type="match status" value="2"/>
</dbReference>
<evidence type="ECO:0000256" key="14">
    <source>
        <dbReference type="SAM" id="Coils"/>
    </source>
</evidence>
<dbReference type="SUPFAM" id="SSF143517">
    <property type="entry name" value="TRCF domain-like"/>
    <property type="match status" value="1"/>
</dbReference>
<dbReference type="HAMAP" id="MF_00969">
    <property type="entry name" value="TRCF"/>
    <property type="match status" value="1"/>
</dbReference>
<evidence type="ECO:0000256" key="3">
    <source>
        <dbReference type="ARBA" id="ARBA00022741"/>
    </source>
</evidence>
<dbReference type="InterPro" id="IPR001650">
    <property type="entry name" value="Helicase_C-like"/>
</dbReference>
<dbReference type="EMBL" id="CP062983">
    <property type="protein sequence ID" value="QPC84773.1"/>
    <property type="molecule type" value="Genomic_DNA"/>
</dbReference>
<dbReference type="Pfam" id="PF00270">
    <property type="entry name" value="DEAD"/>
    <property type="match status" value="1"/>
</dbReference>
<evidence type="ECO:0000313" key="18">
    <source>
        <dbReference type="EMBL" id="QPC84773.1"/>
    </source>
</evidence>
<evidence type="ECO:0000256" key="10">
    <source>
        <dbReference type="ARBA" id="ARBA00061104"/>
    </source>
</evidence>
<comment type="similarity">
    <text evidence="11 13">In the C-terminal section; belongs to the helicase family. RecG subfamily.</text>
</comment>
<sequence length="1178" mass="133735">MPYDQNVASGNVMQLTGLIERLRTSTVYQQLLADLQQKSAHHRPIIRSARPYVLGALARDWQGPIIYLTARGRRVHTVAEQLPVWVDGEAQIHRFAEPTPMFYDRLAWDRAVIRERLSTLHALLDDSETTPPIVIASARALMQRTLPPHQFRKHSQHIRVGQRYRLDALVEDWVHHGYEPVTMVVEPGTFTRRGGLLDIYPVNASAPVRLDFFDDEIDTLRLFDPATQRSTDHIDTITIIPAREALPLSAPPLATHLAPWFSSLTRDDDDLHTAVQDADSLASGAAFGFLEHYLPYLVDAPVSLLDYAPPDALIIVEDIDELRDVVQELEEEAAQNRENNIATQQIAPDHPLPYVDWETLAADIDLRNVLHFSLNQPIEDLVQERWFTPGERFGGQLRNVLSYVRDRRQKEESIIVVTQQVDRVIELWQEQDTAFAPRLDTITEPIDQRNLVFVPGSLTEGWTFIASEHPLHLLTDAEVFNWSRPEPRRRTTNQARRGKSPESDYNDWEQGDYVVHVDYGIGRFMGLRTRTVEGNEREYLLIEYDGTDLLFVPIHQSDRLTRFIGPDEAPPKLNKLGKPDVWVKARGKAQKAAEEEARELLEIYARRASTSGHHYKPDTPWQHELEASFPYVETEDQLRVLREIKRDMESAMPMDRLVCGDVGYGKTEVALRAAFKAVMDGRQVAILVPTTVLADQHYHTFSERMAPFPVRVEVISRFRTKAEQNKIIDDLARGDVDIIIGTHRLLSEDIQLKNLGLIIIDEEQRFGVKHKEHFKKLRSEVDILTLTATPIPRTLYMSLSGVRDISMIQTPPEERLPVVTHVGPFDPKLTRQAILRELDRGGQVFIIHNRVRSIQAAKERFESIVPEASIVVAHGQMSGPLLEGVISAFSKGEYDILLATSIIENGIDMPNVNTLIVDRAEWFGVSQLYQIRGRVGRGAQQAYAYLFHAGGNRLTEEARTRLETMAEHSQLGAGFQIAVRDLELRGAGDILSTRQTGHVASVGLQLYTQLLQQAVSRLKGEEDTGPKPTYEQERIIIDLPVPAYIPNDWIPEMALRLQLYRRIGSLQTQLDVDEMTQELSDRFGALPPAVEGLLYQIRVKLLAQDINATSVIKPREHLLIKLPWLTAIDRQALSLELGEDVEVSRTAVELTFTPGIWRERLLDILESLKEGLPEQIGI</sequence>
<gene>
    <name evidence="13 18" type="primary">mfd</name>
    <name evidence="18" type="ORF">G4Y79_10475</name>
</gene>
<keyword evidence="7 13" id="KW-0067">ATP-binding</keyword>
<evidence type="ECO:0000256" key="2">
    <source>
        <dbReference type="ARBA" id="ARBA00022490"/>
    </source>
</evidence>
<dbReference type="GO" id="GO:0003678">
    <property type="term" value="F:DNA helicase activity"/>
    <property type="evidence" value="ECO:0007669"/>
    <property type="project" value="TreeGrafter"/>
</dbReference>
<dbReference type="GO" id="GO:0005524">
    <property type="term" value="F:ATP binding"/>
    <property type="evidence" value="ECO:0007669"/>
    <property type="project" value="UniProtKB-UniRule"/>
</dbReference>
<feature type="region of interest" description="Disordered" evidence="15">
    <location>
        <begin position="485"/>
        <end position="504"/>
    </location>
</feature>
<keyword evidence="9 13" id="KW-0234">DNA repair</keyword>
<evidence type="ECO:0000256" key="7">
    <source>
        <dbReference type="ARBA" id="ARBA00022840"/>
    </source>
</evidence>
<evidence type="ECO:0000313" key="19">
    <source>
        <dbReference type="Proteomes" id="UP000594468"/>
    </source>
</evidence>
<comment type="function">
    <text evidence="13">Couples transcription and DNA repair by recognizing RNA polymerase (RNAP) stalled at DNA lesions. Mediates ATP-dependent release of RNAP and its truncated transcript from the DNA, and recruitment of nucleotide excision repair machinery to the damaged site.</text>
</comment>
<keyword evidence="6" id="KW-0347">Helicase</keyword>
<dbReference type="PANTHER" id="PTHR47964">
    <property type="entry name" value="ATP-DEPENDENT DNA HELICASE HOMOLOG RECG, CHLOROPLASTIC"/>
    <property type="match status" value="1"/>
</dbReference>
<dbReference type="InterPro" id="IPR041471">
    <property type="entry name" value="UvrB_inter"/>
</dbReference>
<evidence type="ECO:0000256" key="15">
    <source>
        <dbReference type="SAM" id="MobiDB-lite"/>
    </source>
</evidence>
<dbReference type="SMART" id="SM01058">
    <property type="entry name" value="CarD_TRCF"/>
    <property type="match status" value="1"/>
</dbReference>
<dbReference type="Pfam" id="PF03461">
    <property type="entry name" value="TRCF"/>
    <property type="match status" value="1"/>
</dbReference>
<keyword evidence="8 13" id="KW-0238">DNA-binding</keyword>
<proteinExistence type="inferred from homology"/>
<dbReference type="InterPro" id="IPR027417">
    <property type="entry name" value="P-loop_NTPase"/>
</dbReference>
<dbReference type="GO" id="GO:0005737">
    <property type="term" value="C:cytoplasm"/>
    <property type="evidence" value="ECO:0007669"/>
    <property type="project" value="UniProtKB-SubCell"/>
</dbReference>
<dbReference type="SUPFAM" id="SSF52540">
    <property type="entry name" value="P-loop containing nucleoside triphosphate hydrolases"/>
    <property type="match status" value="3"/>
</dbReference>
<evidence type="ECO:0000256" key="11">
    <source>
        <dbReference type="ARBA" id="ARBA00061399"/>
    </source>
</evidence>
<evidence type="ECO:0000256" key="9">
    <source>
        <dbReference type="ARBA" id="ARBA00023204"/>
    </source>
</evidence>
<keyword evidence="2 13" id="KW-0963">Cytoplasm</keyword>
<dbReference type="Gene3D" id="3.40.50.11180">
    <property type="match status" value="1"/>
</dbReference>
<dbReference type="SMART" id="SM00490">
    <property type="entry name" value="HELICc"/>
    <property type="match status" value="1"/>
</dbReference>
<evidence type="ECO:0000256" key="6">
    <source>
        <dbReference type="ARBA" id="ARBA00022806"/>
    </source>
</evidence>
<dbReference type="PROSITE" id="PS51192">
    <property type="entry name" value="HELICASE_ATP_BIND_1"/>
    <property type="match status" value="1"/>
</dbReference>
<evidence type="ECO:0000256" key="13">
    <source>
        <dbReference type="HAMAP-Rule" id="MF_00969"/>
    </source>
</evidence>
<keyword evidence="5 13" id="KW-0378">Hydrolase</keyword>
<evidence type="ECO:0000256" key="1">
    <source>
        <dbReference type="ARBA" id="ARBA00004496"/>
    </source>
</evidence>
<evidence type="ECO:0000256" key="8">
    <source>
        <dbReference type="ARBA" id="ARBA00023125"/>
    </source>
</evidence>
<keyword evidence="14" id="KW-0175">Coiled coil</keyword>